<evidence type="ECO:0000313" key="2">
    <source>
        <dbReference type="Proteomes" id="UP000008068"/>
    </source>
</evidence>
<name>G0P1X6_CAEBE</name>
<dbReference type="AlphaFoldDB" id="G0P1X6"/>
<gene>
    <name evidence="1" type="ORF">CAEBREN_11900</name>
</gene>
<evidence type="ECO:0000313" key="1">
    <source>
        <dbReference type="EMBL" id="EGT42863.1"/>
    </source>
</evidence>
<dbReference type="HOGENOM" id="CLU_2135687_0_0_1"/>
<accession>G0P1X6</accession>
<keyword evidence="2" id="KW-1185">Reference proteome</keyword>
<dbReference type="EMBL" id="GL380020">
    <property type="protein sequence ID" value="EGT42863.1"/>
    <property type="molecule type" value="Genomic_DNA"/>
</dbReference>
<protein>
    <submittedName>
        <fullName evidence="1">Uncharacterized protein</fullName>
    </submittedName>
</protein>
<reference evidence="2" key="1">
    <citation type="submission" date="2011-07" db="EMBL/GenBank/DDBJ databases">
        <authorList>
            <consortium name="Caenorhabditis brenneri Sequencing and Analysis Consortium"/>
            <person name="Wilson R.K."/>
        </authorList>
    </citation>
    <scope>NUCLEOTIDE SEQUENCE [LARGE SCALE GENOMIC DNA]</scope>
    <source>
        <strain evidence="2">PB2801</strain>
    </source>
</reference>
<dbReference type="InParanoid" id="G0P1X6"/>
<sequence length="113" mass="12543">MPTLFPPVPPACSCSAQAVLDFGTPGRFNNFLLNTDLSADQCEMTVSCENWQDIVGTLQVRYDGSRLASGKTMKAKCDMGIKMWRVKVDGQNNYINATLLEYMCSYIPAKYAD</sequence>
<proteinExistence type="predicted"/>
<organism evidence="2">
    <name type="scientific">Caenorhabditis brenneri</name>
    <name type="common">Nematode worm</name>
    <dbReference type="NCBI Taxonomy" id="135651"/>
    <lineage>
        <taxon>Eukaryota</taxon>
        <taxon>Metazoa</taxon>
        <taxon>Ecdysozoa</taxon>
        <taxon>Nematoda</taxon>
        <taxon>Chromadorea</taxon>
        <taxon>Rhabditida</taxon>
        <taxon>Rhabditina</taxon>
        <taxon>Rhabditomorpha</taxon>
        <taxon>Rhabditoidea</taxon>
        <taxon>Rhabditidae</taxon>
        <taxon>Peloderinae</taxon>
        <taxon>Caenorhabditis</taxon>
    </lineage>
</organism>
<dbReference type="Proteomes" id="UP000008068">
    <property type="component" value="Unassembled WGS sequence"/>
</dbReference>